<evidence type="ECO:0000256" key="1">
    <source>
        <dbReference type="ARBA" id="ARBA00004167"/>
    </source>
</evidence>
<dbReference type="InterPro" id="IPR036396">
    <property type="entry name" value="Cyt_P450_sf"/>
</dbReference>
<gene>
    <name evidence="13" type="ORF">Fot_15833</name>
</gene>
<keyword evidence="6" id="KW-1133">Transmembrane helix</keyword>
<evidence type="ECO:0000256" key="4">
    <source>
        <dbReference type="ARBA" id="ARBA00022692"/>
    </source>
</evidence>
<dbReference type="PRINTS" id="PR00463">
    <property type="entry name" value="EP450I"/>
</dbReference>
<comment type="caution">
    <text evidence="13">The sequence shown here is derived from an EMBL/GenBank/DDBJ whole genome shotgun (WGS) entry which is preliminary data.</text>
</comment>
<dbReference type="Pfam" id="PF00067">
    <property type="entry name" value="p450"/>
    <property type="match status" value="1"/>
</dbReference>
<dbReference type="GO" id="GO:0004497">
    <property type="term" value="F:monooxygenase activity"/>
    <property type="evidence" value="ECO:0007669"/>
    <property type="project" value="UniProtKB-KW"/>
</dbReference>
<name>A0ABD1WAA5_9LAMI</name>
<keyword evidence="14" id="KW-1185">Reference proteome</keyword>
<evidence type="ECO:0000256" key="9">
    <source>
        <dbReference type="ARBA" id="ARBA00023033"/>
    </source>
</evidence>
<comment type="similarity">
    <text evidence="2 12">Belongs to the cytochrome P450 family.</text>
</comment>
<evidence type="ECO:0000256" key="7">
    <source>
        <dbReference type="ARBA" id="ARBA00023002"/>
    </source>
</evidence>
<keyword evidence="4" id="KW-0812">Transmembrane</keyword>
<evidence type="ECO:0000256" key="10">
    <source>
        <dbReference type="ARBA" id="ARBA00023136"/>
    </source>
</evidence>
<keyword evidence="8 11" id="KW-0408">Iron</keyword>
<dbReference type="EMBL" id="JBFOLJ010000004">
    <property type="protein sequence ID" value="KAL2546600.1"/>
    <property type="molecule type" value="Genomic_DNA"/>
</dbReference>
<evidence type="ECO:0000256" key="8">
    <source>
        <dbReference type="ARBA" id="ARBA00023004"/>
    </source>
</evidence>
<accession>A0ABD1WAA5</accession>
<dbReference type="PROSITE" id="PS00086">
    <property type="entry name" value="CYTOCHROME_P450"/>
    <property type="match status" value="1"/>
</dbReference>
<dbReference type="InterPro" id="IPR002401">
    <property type="entry name" value="Cyt_P450_E_grp-I"/>
</dbReference>
<comment type="subcellular location">
    <subcellularLocation>
        <location evidence="1">Membrane</location>
        <topology evidence="1">Single-pass membrane protein</topology>
    </subcellularLocation>
</comment>
<comment type="cofactor">
    <cofactor evidence="11">
        <name>heme</name>
        <dbReference type="ChEBI" id="CHEBI:30413"/>
    </cofactor>
</comment>
<evidence type="ECO:0000256" key="5">
    <source>
        <dbReference type="ARBA" id="ARBA00022723"/>
    </source>
</evidence>
<evidence type="ECO:0000256" key="11">
    <source>
        <dbReference type="PIRSR" id="PIRSR602401-1"/>
    </source>
</evidence>
<protein>
    <submittedName>
        <fullName evidence="13">Cytochrome</fullName>
    </submittedName>
</protein>
<dbReference type="SUPFAM" id="SSF48264">
    <property type="entry name" value="Cytochrome P450"/>
    <property type="match status" value="1"/>
</dbReference>
<evidence type="ECO:0000256" key="2">
    <source>
        <dbReference type="ARBA" id="ARBA00010617"/>
    </source>
</evidence>
<reference evidence="14" key="1">
    <citation type="submission" date="2024-07" db="EMBL/GenBank/DDBJ databases">
        <title>Two chromosome-level genome assemblies of Korean endemic species Abeliophyllum distichum and Forsythia ovata (Oleaceae).</title>
        <authorList>
            <person name="Jang H."/>
        </authorList>
    </citation>
    <scope>NUCLEOTIDE SEQUENCE [LARGE SCALE GENOMIC DNA]</scope>
</reference>
<evidence type="ECO:0000256" key="3">
    <source>
        <dbReference type="ARBA" id="ARBA00022617"/>
    </source>
</evidence>
<evidence type="ECO:0000256" key="6">
    <source>
        <dbReference type="ARBA" id="ARBA00022989"/>
    </source>
</evidence>
<keyword evidence="7 12" id="KW-0560">Oxidoreductase</keyword>
<keyword evidence="3 11" id="KW-0349">Heme</keyword>
<dbReference type="AlphaFoldDB" id="A0ABD1WAA5"/>
<dbReference type="Proteomes" id="UP001604277">
    <property type="component" value="Unassembled WGS sequence"/>
</dbReference>
<evidence type="ECO:0000313" key="14">
    <source>
        <dbReference type="Proteomes" id="UP001604277"/>
    </source>
</evidence>
<dbReference type="InterPro" id="IPR017972">
    <property type="entry name" value="Cyt_P450_CS"/>
</dbReference>
<organism evidence="13 14">
    <name type="scientific">Forsythia ovata</name>
    <dbReference type="NCBI Taxonomy" id="205694"/>
    <lineage>
        <taxon>Eukaryota</taxon>
        <taxon>Viridiplantae</taxon>
        <taxon>Streptophyta</taxon>
        <taxon>Embryophyta</taxon>
        <taxon>Tracheophyta</taxon>
        <taxon>Spermatophyta</taxon>
        <taxon>Magnoliopsida</taxon>
        <taxon>eudicotyledons</taxon>
        <taxon>Gunneridae</taxon>
        <taxon>Pentapetalae</taxon>
        <taxon>asterids</taxon>
        <taxon>lamiids</taxon>
        <taxon>Lamiales</taxon>
        <taxon>Oleaceae</taxon>
        <taxon>Forsythieae</taxon>
        <taxon>Forsythia</taxon>
    </lineage>
</organism>
<proteinExistence type="inferred from homology"/>
<evidence type="ECO:0000256" key="12">
    <source>
        <dbReference type="RuleBase" id="RU000461"/>
    </source>
</evidence>
<dbReference type="Gene3D" id="1.10.630.10">
    <property type="entry name" value="Cytochrome P450"/>
    <property type="match status" value="1"/>
</dbReference>
<dbReference type="PANTHER" id="PTHR24282:SF270">
    <property type="entry name" value="CYTOCHROME P450 CYP749A22-LIKE"/>
    <property type="match status" value="1"/>
</dbReference>
<evidence type="ECO:0000313" key="13">
    <source>
        <dbReference type="EMBL" id="KAL2546600.1"/>
    </source>
</evidence>
<sequence>MSTLLAIFLCLIALIFARFLYKVVWIPFHVQNVMRSQGIKGPSYKFIHGNTNEGFSIKQQSMKYPMELSHDIFPRVQPHFYSWMKLYGKIFLTWVGPQPRMVITEPELAKEILHNKQDMYPKMKIKGVVKKLLGDGLVVAEGEKWSKVRKLANHAFYAENLKDMVPAMIASVEAMLEKWRKYEGKEIDVFQEFRFLTSEVISRTAFGSSYLEGKDIFEMLTKLGFIVGRNAEKIRLPGIEKIFRSKDDIESDKIEQSLRNSIMAIIKKREDKVMTGETDNFGSDFLGSLLKVHHDSVKKNRISVDDVIDECKVFYIAGHETTSSLLSWTSLLLAINTDWQEKARKEVLELFGKENPTSEGLARLKTVTMIINEALRLYSPVPSLVRRAKGKVNLGKYEFPENIELHIPQLALHRNPEIWGEDAHLFKPERFAEGVAKATKNSPMAFLPFGSGPRTCVGLNFATNEVKIALLMILQRYKFTLSQNYVHSPLVVLTVCPQHGVQIMLEPVGV</sequence>
<keyword evidence="10" id="KW-0472">Membrane</keyword>
<dbReference type="InterPro" id="IPR050665">
    <property type="entry name" value="Cytochrome_P450_Monooxygen"/>
</dbReference>
<feature type="binding site" description="axial binding residue" evidence="11">
    <location>
        <position position="456"/>
    </location>
    <ligand>
        <name>heme</name>
        <dbReference type="ChEBI" id="CHEBI:30413"/>
    </ligand>
    <ligandPart>
        <name>Fe</name>
        <dbReference type="ChEBI" id="CHEBI:18248"/>
    </ligandPart>
</feature>
<dbReference type="PANTHER" id="PTHR24282">
    <property type="entry name" value="CYTOCHROME P450 FAMILY MEMBER"/>
    <property type="match status" value="1"/>
</dbReference>
<dbReference type="InterPro" id="IPR001128">
    <property type="entry name" value="Cyt_P450"/>
</dbReference>
<dbReference type="GO" id="GO:0046872">
    <property type="term" value="F:metal ion binding"/>
    <property type="evidence" value="ECO:0007669"/>
    <property type="project" value="UniProtKB-KW"/>
</dbReference>
<keyword evidence="5 11" id="KW-0479">Metal-binding</keyword>
<keyword evidence="9 12" id="KW-0503">Monooxygenase</keyword>
<dbReference type="GO" id="GO:0016020">
    <property type="term" value="C:membrane"/>
    <property type="evidence" value="ECO:0007669"/>
    <property type="project" value="UniProtKB-SubCell"/>
</dbReference>
<dbReference type="PRINTS" id="PR00385">
    <property type="entry name" value="P450"/>
</dbReference>